<feature type="binding site" evidence="7">
    <location>
        <position position="39"/>
    </location>
    <ligand>
        <name>Ca(2+)</name>
        <dbReference type="ChEBI" id="CHEBI:29108"/>
    </ligand>
</feature>
<feature type="binding site" evidence="7">
    <location>
        <position position="25"/>
    </location>
    <ligand>
        <name>Ca(2+)</name>
        <dbReference type="ChEBI" id="CHEBI:29108"/>
    </ligand>
</feature>
<dbReference type="InterPro" id="IPR008901">
    <property type="entry name" value="ACER"/>
</dbReference>
<feature type="binding site" evidence="8">
    <location>
        <position position="236"/>
    </location>
    <ligand>
        <name>Zn(2+)</name>
        <dbReference type="ChEBI" id="CHEBI:29105"/>
        <note>catalytic</note>
    </ligand>
</feature>
<protein>
    <recommendedName>
        <fullName evidence="12">Alkaline phytoceramidase</fullName>
    </recommendedName>
</protein>
<feature type="transmembrane region" description="Helical" evidence="9">
    <location>
        <begin position="102"/>
        <end position="122"/>
    </location>
</feature>
<feature type="transmembrane region" description="Helical" evidence="9">
    <location>
        <begin position="152"/>
        <end position="173"/>
    </location>
</feature>
<evidence type="ECO:0008006" key="12">
    <source>
        <dbReference type="Google" id="ProtNLM"/>
    </source>
</evidence>
<dbReference type="PANTHER" id="PTHR46187">
    <property type="entry name" value="ALKALINE CERAMIDASE 3"/>
    <property type="match status" value="1"/>
</dbReference>
<organism evidence="10 11">
    <name type="scientific">Agaricus bisporus var. burnettii</name>
    <dbReference type="NCBI Taxonomy" id="192524"/>
    <lineage>
        <taxon>Eukaryota</taxon>
        <taxon>Fungi</taxon>
        <taxon>Dikarya</taxon>
        <taxon>Basidiomycota</taxon>
        <taxon>Agaricomycotina</taxon>
        <taxon>Agaricomycetes</taxon>
        <taxon>Agaricomycetidae</taxon>
        <taxon>Agaricales</taxon>
        <taxon>Agaricineae</taxon>
        <taxon>Agaricaceae</taxon>
        <taxon>Agaricus</taxon>
    </lineage>
</organism>
<dbReference type="PANTHER" id="PTHR46187:SF3">
    <property type="entry name" value="ALKALINE CERAMIDASE 3"/>
    <property type="match status" value="1"/>
</dbReference>
<feature type="transmembrane region" description="Helical" evidence="9">
    <location>
        <begin position="129"/>
        <end position="146"/>
    </location>
</feature>
<comment type="similarity">
    <text evidence="2">Belongs to the alkaline ceramidase family.</text>
</comment>
<keyword evidence="7" id="KW-0479">Metal-binding</keyword>
<keyword evidence="4" id="KW-0378">Hydrolase</keyword>
<reference evidence="10 11" key="1">
    <citation type="journal article" name="Sci. Rep.">
        <title>Telomere-to-telomere assembled and centromere annotated genomes of the two main subspecies of the button mushroom Agaricus bisporus reveal especially polymorphic chromosome ends.</title>
        <authorList>
            <person name="Sonnenberg A.S.M."/>
            <person name="Sedaghat-Telgerd N."/>
            <person name="Lavrijssen B."/>
            <person name="Ohm R.A."/>
            <person name="Hendrickx P.M."/>
            <person name="Scholtmeijer K."/>
            <person name="Baars J.J.P."/>
            <person name="van Peer A."/>
        </authorList>
    </citation>
    <scope>NUCLEOTIDE SEQUENCE [LARGE SCALE GENOMIC DNA]</scope>
    <source>
        <strain evidence="10 11">H119_p4</strain>
    </source>
</reference>
<feature type="transmembrane region" description="Helical" evidence="9">
    <location>
        <begin position="70"/>
        <end position="90"/>
    </location>
</feature>
<gene>
    <name evidence="10" type="ORF">Agabi119p4_318</name>
</gene>
<keyword evidence="6 9" id="KW-0472">Membrane</keyword>
<keyword evidence="8" id="KW-0862">Zinc</keyword>
<sequence>MPGFSTVAPWLNKVGYYGPVTATLDWCEANYQFTPYIAELANSFSNLYTITISLVGYLSTVKQVLPKRYALGYLAVALVGVGSFLFHATLLYEAQLADELPMIYVGSMGLFITFDDGPGFSLESRRSKLLIAFLLLFDLSFSWSYYIYRNPVYHQVVFATILLITAGRIIYMLKWSEAADRIPASEKRAITKLFGTGAVLFVFGFLIWNMDNIFCDFLIARKLSIGWPFAFVLEGHSWWHIFTGAGTYYKFVGIQCETLCVKDDPAPYTVGWNYGLPCIERIQLKVD</sequence>
<dbReference type="GO" id="GO:0046514">
    <property type="term" value="P:ceramide catabolic process"/>
    <property type="evidence" value="ECO:0007669"/>
    <property type="project" value="TreeGrafter"/>
</dbReference>
<keyword evidence="7" id="KW-0106">Calcium</keyword>
<feature type="transmembrane region" description="Helical" evidence="9">
    <location>
        <begin position="40"/>
        <end position="58"/>
    </location>
</feature>
<evidence type="ECO:0000256" key="8">
    <source>
        <dbReference type="PIRSR" id="PIRSR608901-2"/>
    </source>
</evidence>
<feature type="binding site" evidence="7">
    <location>
        <position position="30"/>
    </location>
    <ligand>
        <name>Ca(2+)</name>
        <dbReference type="ChEBI" id="CHEBI:29108"/>
    </ligand>
</feature>
<dbReference type="AlphaFoldDB" id="A0A8H7FAD5"/>
<comment type="cofactor">
    <cofactor evidence="8">
        <name>Zn(2+)</name>
        <dbReference type="ChEBI" id="CHEBI:29105"/>
    </cofactor>
</comment>
<comment type="subcellular location">
    <subcellularLocation>
        <location evidence="1">Membrane</location>
        <topology evidence="1">Multi-pass membrane protein</topology>
    </subcellularLocation>
</comment>
<evidence type="ECO:0000256" key="1">
    <source>
        <dbReference type="ARBA" id="ARBA00004141"/>
    </source>
</evidence>
<feature type="binding site" evidence="8">
    <location>
        <position position="240"/>
    </location>
    <ligand>
        <name>Zn(2+)</name>
        <dbReference type="ChEBI" id="CHEBI:29105"/>
        <note>catalytic</note>
    </ligand>
</feature>
<feature type="binding site" evidence="8">
    <location>
        <position position="87"/>
    </location>
    <ligand>
        <name>Zn(2+)</name>
        <dbReference type="ChEBI" id="CHEBI:29105"/>
        <note>catalytic</note>
    </ligand>
</feature>
<dbReference type="GO" id="GO:0005789">
    <property type="term" value="C:endoplasmic reticulum membrane"/>
    <property type="evidence" value="ECO:0007669"/>
    <property type="project" value="TreeGrafter"/>
</dbReference>
<keyword evidence="3 9" id="KW-0812">Transmembrane</keyword>
<evidence type="ECO:0000256" key="6">
    <source>
        <dbReference type="ARBA" id="ARBA00023136"/>
    </source>
</evidence>
<evidence type="ECO:0000256" key="3">
    <source>
        <dbReference type="ARBA" id="ARBA00022692"/>
    </source>
</evidence>
<feature type="binding site" evidence="7">
    <location>
        <position position="28"/>
    </location>
    <ligand>
        <name>Ca(2+)</name>
        <dbReference type="ChEBI" id="CHEBI:29108"/>
    </ligand>
</feature>
<evidence type="ECO:0000256" key="4">
    <source>
        <dbReference type="ARBA" id="ARBA00022801"/>
    </source>
</evidence>
<comment type="caution">
    <text evidence="10">The sequence shown here is derived from an EMBL/GenBank/DDBJ whole genome shotgun (WGS) entry which is preliminary data.</text>
</comment>
<feature type="binding site" evidence="7">
    <location>
        <position position="26"/>
    </location>
    <ligand>
        <name>Ca(2+)</name>
        <dbReference type="ChEBI" id="CHEBI:29108"/>
    </ligand>
</feature>
<evidence type="ECO:0000256" key="7">
    <source>
        <dbReference type="PIRSR" id="PIRSR608901-1"/>
    </source>
</evidence>
<evidence type="ECO:0000256" key="5">
    <source>
        <dbReference type="ARBA" id="ARBA00022989"/>
    </source>
</evidence>
<dbReference type="EMBL" id="JABXXO010000001">
    <property type="protein sequence ID" value="KAF7784153.1"/>
    <property type="molecule type" value="Genomic_DNA"/>
</dbReference>
<dbReference type="GO" id="GO:0046513">
    <property type="term" value="P:ceramide biosynthetic process"/>
    <property type="evidence" value="ECO:0007669"/>
    <property type="project" value="TreeGrafter"/>
</dbReference>
<dbReference type="Pfam" id="PF05875">
    <property type="entry name" value="Ceramidase"/>
    <property type="match status" value="1"/>
</dbReference>
<feature type="transmembrane region" description="Helical" evidence="9">
    <location>
        <begin position="193"/>
        <end position="210"/>
    </location>
</feature>
<accession>A0A8H7FAD5</accession>
<name>A0A8H7FAD5_AGABI</name>
<evidence type="ECO:0000313" key="10">
    <source>
        <dbReference type="EMBL" id="KAF7784153.1"/>
    </source>
</evidence>
<evidence type="ECO:0000313" key="11">
    <source>
        <dbReference type="Proteomes" id="UP000629468"/>
    </source>
</evidence>
<dbReference type="GO" id="GO:0016811">
    <property type="term" value="F:hydrolase activity, acting on carbon-nitrogen (but not peptide) bonds, in linear amides"/>
    <property type="evidence" value="ECO:0007669"/>
    <property type="project" value="InterPro"/>
</dbReference>
<dbReference type="GO" id="GO:0046872">
    <property type="term" value="F:metal ion binding"/>
    <property type="evidence" value="ECO:0007669"/>
    <property type="project" value="UniProtKB-KW"/>
</dbReference>
<evidence type="ECO:0000256" key="2">
    <source>
        <dbReference type="ARBA" id="ARBA00009780"/>
    </source>
</evidence>
<evidence type="ECO:0000256" key="9">
    <source>
        <dbReference type="SAM" id="Phobius"/>
    </source>
</evidence>
<dbReference type="Proteomes" id="UP000629468">
    <property type="component" value="Unassembled WGS sequence"/>
</dbReference>
<keyword evidence="5 9" id="KW-1133">Transmembrane helix</keyword>
<proteinExistence type="inferred from homology"/>